<accession>A0A1E3JME9</accession>
<dbReference type="GO" id="GO:0010972">
    <property type="term" value="P:negative regulation of G2/M transition of mitotic cell cycle"/>
    <property type="evidence" value="ECO:0007669"/>
    <property type="project" value="TreeGrafter"/>
</dbReference>
<dbReference type="InterPro" id="IPR052945">
    <property type="entry name" value="Mitotic_Regulator"/>
</dbReference>
<feature type="region of interest" description="Disordered" evidence="1">
    <location>
        <begin position="98"/>
        <end position="439"/>
    </location>
</feature>
<evidence type="ECO:0000313" key="2">
    <source>
        <dbReference type="EMBL" id="ODO02051.1"/>
    </source>
</evidence>
<evidence type="ECO:0000313" key="3">
    <source>
        <dbReference type="Proteomes" id="UP000094819"/>
    </source>
</evidence>
<dbReference type="OrthoDB" id="2148946at2759"/>
<dbReference type="SMART" id="SM00671">
    <property type="entry name" value="SEL1"/>
    <property type="match status" value="3"/>
</dbReference>
<dbReference type="Proteomes" id="UP000094819">
    <property type="component" value="Unassembled WGS sequence"/>
</dbReference>
<keyword evidence="3" id="KW-1185">Reference proteome</keyword>
<feature type="compositionally biased region" description="Low complexity" evidence="1">
    <location>
        <begin position="293"/>
        <end position="303"/>
    </location>
</feature>
<reference evidence="2 3" key="1">
    <citation type="submission" date="2016-06" db="EMBL/GenBank/DDBJ databases">
        <title>Evolution of pathogenesis and genome organization in the Tremellales.</title>
        <authorList>
            <person name="Cuomo C."/>
            <person name="Litvintseva A."/>
            <person name="Heitman J."/>
            <person name="Chen Y."/>
            <person name="Sun S."/>
            <person name="Springer D."/>
            <person name="Dromer F."/>
            <person name="Young S."/>
            <person name="Zeng Q."/>
            <person name="Chapman S."/>
            <person name="Gujja S."/>
            <person name="Saif S."/>
            <person name="Birren B."/>
        </authorList>
    </citation>
    <scope>NUCLEOTIDE SEQUENCE [LARGE SCALE GENOMIC DNA]</scope>
    <source>
        <strain evidence="2 3">CBS 7118</strain>
    </source>
</reference>
<feature type="compositionally biased region" description="Polar residues" evidence="1">
    <location>
        <begin position="139"/>
        <end position="168"/>
    </location>
</feature>
<dbReference type="AlphaFoldDB" id="A0A1E3JME9"/>
<feature type="compositionally biased region" description="Basic and acidic residues" evidence="1">
    <location>
        <begin position="367"/>
        <end position="378"/>
    </location>
</feature>
<dbReference type="Pfam" id="PF08238">
    <property type="entry name" value="Sel1"/>
    <property type="match status" value="3"/>
</dbReference>
<comment type="caution">
    <text evidence="2">The sequence shown here is derived from an EMBL/GenBank/DDBJ whole genome shotgun (WGS) entry which is preliminary data.</text>
</comment>
<dbReference type="Gene3D" id="1.25.40.10">
    <property type="entry name" value="Tetratricopeptide repeat domain"/>
    <property type="match status" value="1"/>
</dbReference>
<protein>
    <submittedName>
        <fullName evidence="2">Uncharacterized protein</fullName>
    </submittedName>
</protein>
<feature type="region of interest" description="Disordered" evidence="1">
    <location>
        <begin position="1"/>
        <end position="70"/>
    </location>
</feature>
<dbReference type="RefSeq" id="XP_019033303.1">
    <property type="nucleotide sequence ID" value="XM_019174924.1"/>
</dbReference>
<dbReference type="GeneID" id="30191995"/>
<feature type="compositionally biased region" description="Polar residues" evidence="1">
    <location>
        <begin position="1"/>
        <end position="14"/>
    </location>
</feature>
<organism evidence="2 3">
    <name type="scientific">Cryptococcus wingfieldii CBS 7118</name>
    <dbReference type="NCBI Taxonomy" id="1295528"/>
    <lineage>
        <taxon>Eukaryota</taxon>
        <taxon>Fungi</taxon>
        <taxon>Dikarya</taxon>
        <taxon>Basidiomycota</taxon>
        <taxon>Agaricomycotina</taxon>
        <taxon>Tremellomycetes</taxon>
        <taxon>Tremellales</taxon>
        <taxon>Cryptococcaceae</taxon>
        <taxon>Cryptococcus</taxon>
    </lineage>
</organism>
<feature type="compositionally biased region" description="Acidic residues" evidence="1">
    <location>
        <begin position="105"/>
        <end position="118"/>
    </location>
</feature>
<name>A0A1E3JME9_9TREE</name>
<feature type="compositionally biased region" description="Polar residues" evidence="1">
    <location>
        <begin position="424"/>
        <end position="439"/>
    </location>
</feature>
<dbReference type="EMBL" id="AWGH01000006">
    <property type="protein sequence ID" value="ODO02051.1"/>
    <property type="molecule type" value="Genomic_DNA"/>
</dbReference>
<dbReference type="InterPro" id="IPR006597">
    <property type="entry name" value="Sel1-like"/>
</dbReference>
<feature type="compositionally biased region" description="Low complexity" evidence="1">
    <location>
        <begin position="53"/>
        <end position="70"/>
    </location>
</feature>
<evidence type="ECO:0000256" key="1">
    <source>
        <dbReference type="SAM" id="MobiDB-lite"/>
    </source>
</evidence>
<dbReference type="PANTHER" id="PTHR43628:SF1">
    <property type="entry name" value="CHITIN SYNTHASE REGULATORY FACTOR 2-RELATED"/>
    <property type="match status" value="1"/>
</dbReference>
<sequence length="695" mass="74480">MSSIAQSRLPSQAPESFHPRQPSLRRMPSARDAVSNFKSPLARLEQESRSAKSHAGSSRNASISSAESEAIAPPVPALQFNLFRHNSIMSIDSLASDYTITQSDEGGEPEADEEEEEAPATPKASTSGQQGYFEGGRATPTNSNATSASKTPSSWSNNTIASTATTVPTKPPLAPKRSFTVPSRPSSPPIEPTQKAAPFVLGPVPPRRTQSQVRADALAKDAPAPHRPEETEVGEDWASIHGEQGSDWGDDESQFEWLDTDGAPQATNGIDGRGGVRGLSPSKRLSKLKTAMSKSEYSESGKSGKPKKSKPLVLPKRAPPPPPPTAPAPLIREPLSARLPPSPTKGGWKMTKQNSQPSMPGRQVEGLPKRSDTLRGEARPGVNARWAERPGTSGSPQTSNFSAQQHPMRPLMPPLKVPLKDDGPSTSLGTSSGRQSHLSYQSGYSFYDLDGGETESSPSTPKAGCDSDLVFPKGKYVKVPTSALEVRERTVSKPATRTPTTPTASITGRSADELVHMGIEARGKGELPKSAYYFMKAAEAGSPTGRMYWGLALRHGWGVSIDDRRAFVEIRQACDQSLAEGGLAFHNSPGQMGLTAQQKKHMARDLAMGMFETGNCFLGGVGVKKAPDVALQYLRFAANLGDIAAQEQLGYLLSKGSNGVKKNMKEAAKWYRMAVAQGSKSTVGLSWIWKDKYMV</sequence>
<dbReference type="PANTHER" id="PTHR43628">
    <property type="entry name" value="ACTIVATOR OF C KINASE PROTEIN 1-RELATED"/>
    <property type="match status" value="1"/>
</dbReference>
<dbReference type="SUPFAM" id="SSF81901">
    <property type="entry name" value="HCP-like"/>
    <property type="match status" value="1"/>
</dbReference>
<feature type="compositionally biased region" description="Pro residues" evidence="1">
    <location>
        <begin position="317"/>
        <end position="327"/>
    </location>
</feature>
<feature type="compositionally biased region" description="Basic and acidic residues" evidence="1">
    <location>
        <begin position="217"/>
        <end position="230"/>
    </location>
</feature>
<gene>
    <name evidence="2" type="ORF">L198_02782</name>
</gene>
<dbReference type="InterPro" id="IPR011990">
    <property type="entry name" value="TPR-like_helical_dom_sf"/>
</dbReference>
<feature type="compositionally biased region" description="Polar residues" evidence="1">
    <location>
        <begin position="392"/>
        <end position="405"/>
    </location>
</feature>
<proteinExistence type="predicted"/>
<dbReference type="GO" id="GO:0032153">
    <property type="term" value="C:cell division site"/>
    <property type="evidence" value="ECO:0007669"/>
    <property type="project" value="TreeGrafter"/>
</dbReference>